<proteinExistence type="predicted"/>
<protein>
    <submittedName>
        <fullName evidence="1">Uncharacterized protein</fullName>
    </submittedName>
</protein>
<keyword evidence="2" id="KW-1185">Reference proteome</keyword>
<accession>A0AAU9NST8</accession>
<gene>
    <name evidence="1" type="ORF">LVIROSA_LOCUS26867</name>
</gene>
<dbReference type="Proteomes" id="UP001157418">
    <property type="component" value="Unassembled WGS sequence"/>
</dbReference>
<comment type="caution">
    <text evidence="1">The sequence shown here is derived from an EMBL/GenBank/DDBJ whole genome shotgun (WGS) entry which is preliminary data.</text>
</comment>
<name>A0AAU9NST8_9ASTR</name>
<evidence type="ECO:0000313" key="1">
    <source>
        <dbReference type="EMBL" id="CAH1440754.1"/>
    </source>
</evidence>
<evidence type="ECO:0000313" key="2">
    <source>
        <dbReference type="Proteomes" id="UP001157418"/>
    </source>
</evidence>
<reference evidence="1 2" key="1">
    <citation type="submission" date="2022-01" db="EMBL/GenBank/DDBJ databases">
        <authorList>
            <person name="Xiong W."/>
            <person name="Schranz E."/>
        </authorList>
    </citation>
    <scope>NUCLEOTIDE SEQUENCE [LARGE SCALE GENOMIC DNA]</scope>
</reference>
<dbReference type="EMBL" id="CAKMRJ010005412">
    <property type="protein sequence ID" value="CAH1440754.1"/>
    <property type="molecule type" value="Genomic_DNA"/>
</dbReference>
<dbReference type="AlphaFoldDB" id="A0AAU9NST8"/>
<organism evidence="1 2">
    <name type="scientific">Lactuca virosa</name>
    <dbReference type="NCBI Taxonomy" id="75947"/>
    <lineage>
        <taxon>Eukaryota</taxon>
        <taxon>Viridiplantae</taxon>
        <taxon>Streptophyta</taxon>
        <taxon>Embryophyta</taxon>
        <taxon>Tracheophyta</taxon>
        <taxon>Spermatophyta</taxon>
        <taxon>Magnoliopsida</taxon>
        <taxon>eudicotyledons</taxon>
        <taxon>Gunneridae</taxon>
        <taxon>Pentapetalae</taxon>
        <taxon>asterids</taxon>
        <taxon>campanulids</taxon>
        <taxon>Asterales</taxon>
        <taxon>Asteraceae</taxon>
        <taxon>Cichorioideae</taxon>
        <taxon>Cichorieae</taxon>
        <taxon>Lactucinae</taxon>
        <taxon>Lactuca</taxon>
    </lineage>
</organism>
<sequence>MAPIAFAGDVEAARAQAPTGVDQPCWNAAIDHFLTEKHKKRSAGKKECRKKKVVKNHGGTCSYGSACFEKTHHIADSGGDPDTID</sequence>